<gene>
    <name evidence="1" type="ORF">KCV03_g6687</name>
</gene>
<dbReference type="SUPFAM" id="SSF54427">
    <property type="entry name" value="NTF2-like"/>
    <property type="match status" value="1"/>
</dbReference>
<dbReference type="EMBL" id="JAHFYH010000050">
    <property type="protein sequence ID" value="KAH0218207.1"/>
    <property type="molecule type" value="Genomic_DNA"/>
</dbReference>
<organism evidence="1 2">
    <name type="scientific">Aureobasidium melanogenum</name>
    <name type="common">Aureobasidium pullulans var. melanogenum</name>
    <dbReference type="NCBI Taxonomy" id="46634"/>
    <lineage>
        <taxon>Eukaryota</taxon>
        <taxon>Fungi</taxon>
        <taxon>Dikarya</taxon>
        <taxon>Ascomycota</taxon>
        <taxon>Pezizomycotina</taxon>
        <taxon>Dothideomycetes</taxon>
        <taxon>Dothideomycetidae</taxon>
        <taxon>Dothideales</taxon>
        <taxon>Saccotheciaceae</taxon>
        <taxon>Aureobasidium</taxon>
    </lineage>
</organism>
<dbReference type="AlphaFoldDB" id="A0A9P8GC13"/>
<dbReference type="OrthoDB" id="2400485at2759"/>
<evidence type="ECO:0000313" key="1">
    <source>
        <dbReference type="EMBL" id="KAH0218207.1"/>
    </source>
</evidence>
<feature type="non-terminal residue" evidence="1">
    <location>
        <position position="295"/>
    </location>
</feature>
<dbReference type="InterPro" id="IPR032710">
    <property type="entry name" value="NTF2-like_dom_sf"/>
</dbReference>
<sequence>MLTNEIKANGWTAVPVSGKQIFQCQKEIGTPAPVAVKDIYFPSEIALVADAQAFAKKRLSPEAFNHSMRGSYWAVSSLGYLFQTYQMRPFTPRYIQQTANILSRPATLQFARTQPLNQTQTAAMSSGLNIENTNIKTAAGVTLEEQQKTLVGSVLDLFAGRPSLEKLQLWKDEGVFEDPITIAEGRKQYEAQWYGLQSAFSEIERLDHEVTSSGNPISMNLKTRYKVKGVGMEQTISSVVNIFHEGGKITKVQDKWNGNLPEGAIANAFRNLNSVTVPKIISVPKNKEEDAARGN</sequence>
<evidence type="ECO:0000313" key="2">
    <source>
        <dbReference type="Proteomes" id="UP000767238"/>
    </source>
</evidence>
<proteinExistence type="predicted"/>
<dbReference type="Gene3D" id="3.10.450.50">
    <property type="match status" value="1"/>
</dbReference>
<dbReference type="PANTHER" id="PTHR34213:SF2">
    <property type="entry name" value="NUCLEAR TRANSPORT FACTOR 2 (NTF2) FAMILY PROTEIN"/>
    <property type="match status" value="1"/>
</dbReference>
<dbReference type="Proteomes" id="UP000767238">
    <property type="component" value="Unassembled WGS sequence"/>
</dbReference>
<comment type="caution">
    <text evidence="1">The sequence shown here is derived from an EMBL/GenBank/DDBJ whole genome shotgun (WGS) entry which is preliminary data.</text>
</comment>
<dbReference type="PANTHER" id="PTHR34213">
    <property type="entry name" value="NUCLEAR TRANSPORT FACTOR 2 (NTF2) FAMILY PROTEIN"/>
    <property type="match status" value="1"/>
</dbReference>
<name>A0A9P8GC13_AURME</name>
<reference evidence="1" key="2">
    <citation type="submission" date="2021-08" db="EMBL/GenBank/DDBJ databases">
        <authorList>
            <person name="Gostincar C."/>
            <person name="Sun X."/>
            <person name="Song Z."/>
            <person name="Gunde-Cimerman N."/>
        </authorList>
    </citation>
    <scope>NUCLEOTIDE SEQUENCE</scope>
    <source>
        <strain evidence="1">EXF-8016</strain>
    </source>
</reference>
<accession>A0A9P8GC13</accession>
<reference evidence="1" key="1">
    <citation type="journal article" date="2021" name="J Fungi (Basel)">
        <title>Virulence traits and population genomics of the black yeast Aureobasidium melanogenum.</title>
        <authorList>
            <person name="Cernosa A."/>
            <person name="Sun X."/>
            <person name="Gostincar C."/>
            <person name="Fang C."/>
            <person name="Gunde-Cimerman N."/>
            <person name="Song Z."/>
        </authorList>
    </citation>
    <scope>NUCLEOTIDE SEQUENCE</scope>
    <source>
        <strain evidence="1">EXF-8016</strain>
    </source>
</reference>
<protein>
    <submittedName>
        <fullName evidence="1">Uncharacterized protein</fullName>
    </submittedName>
</protein>